<evidence type="ECO:0000256" key="1">
    <source>
        <dbReference type="SAM" id="SignalP"/>
    </source>
</evidence>
<keyword evidence="1" id="KW-0732">Signal</keyword>
<evidence type="ECO:0000313" key="3">
    <source>
        <dbReference type="Proteomes" id="UP001217485"/>
    </source>
</evidence>
<protein>
    <recommendedName>
        <fullName evidence="4">Secreted protein</fullName>
    </recommendedName>
</protein>
<proteinExistence type="predicted"/>
<evidence type="ECO:0008006" key="4">
    <source>
        <dbReference type="Google" id="ProtNLM"/>
    </source>
</evidence>
<dbReference type="Proteomes" id="UP001217485">
    <property type="component" value="Unassembled WGS sequence"/>
</dbReference>
<organism evidence="2 3">
    <name type="scientific">Sorangium atrum</name>
    <dbReference type="NCBI Taxonomy" id="2995308"/>
    <lineage>
        <taxon>Bacteria</taxon>
        <taxon>Pseudomonadati</taxon>
        <taxon>Myxococcota</taxon>
        <taxon>Polyangia</taxon>
        <taxon>Polyangiales</taxon>
        <taxon>Polyangiaceae</taxon>
        <taxon>Sorangium</taxon>
    </lineage>
</organism>
<feature type="chain" id="PRO_5045328319" description="Secreted protein" evidence="1">
    <location>
        <begin position="28"/>
        <end position="170"/>
    </location>
</feature>
<dbReference type="RefSeq" id="WP_272099152.1">
    <property type="nucleotide sequence ID" value="NZ_JAQNDK010000003.1"/>
</dbReference>
<name>A0ABT5C5U4_9BACT</name>
<comment type="caution">
    <text evidence="2">The sequence shown here is derived from an EMBL/GenBank/DDBJ whole genome shotgun (WGS) entry which is preliminary data.</text>
</comment>
<evidence type="ECO:0000313" key="2">
    <source>
        <dbReference type="EMBL" id="MDC0681795.1"/>
    </source>
</evidence>
<gene>
    <name evidence="2" type="ORF">POL72_28905</name>
</gene>
<reference evidence="2 3" key="1">
    <citation type="submission" date="2023-01" db="EMBL/GenBank/DDBJ databases">
        <title>Minimal conservation of predation-associated metabolite biosynthetic gene clusters underscores biosynthetic potential of Myxococcota including descriptions for ten novel species: Archangium lansinium sp. nov., Myxococcus landrumus sp. nov., Nannocystis bai.</title>
        <authorList>
            <person name="Ahearne A."/>
            <person name="Stevens C."/>
            <person name="Dowd S."/>
        </authorList>
    </citation>
    <scope>NUCLEOTIDE SEQUENCE [LARGE SCALE GENOMIC DNA]</scope>
    <source>
        <strain evidence="2 3">WIWO2</strain>
    </source>
</reference>
<feature type="signal peptide" evidence="1">
    <location>
        <begin position="1"/>
        <end position="27"/>
    </location>
</feature>
<accession>A0ABT5C5U4</accession>
<dbReference type="EMBL" id="JAQNDK010000003">
    <property type="protein sequence ID" value="MDC0681795.1"/>
    <property type="molecule type" value="Genomic_DNA"/>
</dbReference>
<sequence>MRSSLQTIVVRTAAVMASLAMATTALAASPHFINASAALMGSNLVVSWKEAGVGNNQLISYHADALATATYVCVNRGGANPSASNKTTSTGLVSATGTFSSGKNGNITASLTIMPPLPPATFSCPSGQSEELAEVVYTNVSITDQTNGVMESIPGTFDTGCLLPNVRGAC</sequence>
<keyword evidence="3" id="KW-1185">Reference proteome</keyword>